<reference evidence="1" key="1">
    <citation type="submission" date="2022-05" db="EMBL/GenBank/DDBJ databases">
        <title>The Musa troglodytarum L. genome provides insights into the mechanism of non-climacteric behaviour and enrichment of carotenoids.</title>
        <authorList>
            <person name="Wang J."/>
        </authorList>
    </citation>
    <scope>NUCLEOTIDE SEQUENCE</scope>
    <source>
        <tissue evidence="1">Leaf</tissue>
    </source>
</reference>
<accession>A0A9E7G274</accession>
<evidence type="ECO:0000313" key="1">
    <source>
        <dbReference type="EMBL" id="URE04982.1"/>
    </source>
</evidence>
<organism evidence="1 2">
    <name type="scientific">Musa troglodytarum</name>
    <name type="common">fe'i banana</name>
    <dbReference type="NCBI Taxonomy" id="320322"/>
    <lineage>
        <taxon>Eukaryota</taxon>
        <taxon>Viridiplantae</taxon>
        <taxon>Streptophyta</taxon>
        <taxon>Embryophyta</taxon>
        <taxon>Tracheophyta</taxon>
        <taxon>Spermatophyta</taxon>
        <taxon>Magnoliopsida</taxon>
        <taxon>Liliopsida</taxon>
        <taxon>Zingiberales</taxon>
        <taxon>Musaceae</taxon>
        <taxon>Musa</taxon>
    </lineage>
</organism>
<dbReference type="PANTHER" id="PTHR31384:SF9">
    <property type="entry name" value="AUXIN RESPONSE FACTOR 19"/>
    <property type="match status" value="1"/>
</dbReference>
<proteinExistence type="predicted"/>
<dbReference type="OrthoDB" id="2016915at2759"/>
<dbReference type="AlphaFoldDB" id="A0A9E7G274"/>
<protein>
    <submittedName>
        <fullName evidence="1">Auxin response factor</fullName>
    </submittedName>
</protein>
<gene>
    <name evidence="1" type="ORF">MUK42_03852</name>
</gene>
<dbReference type="GO" id="GO:0009725">
    <property type="term" value="P:response to hormone"/>
    <property type="evidence" value="ECO:0007669"/>
    <property type="project" value="InterPro"/>
</dbReference>
<sequence length="169" mass="18513">MKRPANGAAAHEGEFGLGWLPCPCLPPACGLFDACVVDGDGSVERKTINPELWHACAGPLVTLPLVGSLVVYFPQGHSEQVATSMQKDIDAHIPNYTSLPSKLICLLHNVTLHVDPETDEVYAQMTLQPVNSVGPFNPFYPLESSTMHLRCSFRCLRKCAMSVSYSVWR</sequence>
<evidence type="ECO:0000313" key="2">
    <source>
        <dbReference type="Proteomes" id="UP001055439"/>
    </source>
</evidence>
<dbReference type="InterPro" id="IPR044835">
    <property type="entry name" value="ARF_plant"/>
</dbReference>
<dbReference type="GO" id="GO:0003677">
    <property type="term" value="F:DNA binding"/>
    <property type="evidence" value="ECO:0007669"/>
    <property type="project" value="InterPro"/>
</dbReference>
<dbReference type="PANTHER" id="PTHR31384">
    <property type="entry name" value="AUXIN RESPONSE FACTOR 4-RELATED"/>
    <property type="match status" value="1"/>
</dbReference>
<name>A0A9E7G274_9LILI</name>
<dbReference type="EMBL" id="CP097507">
    <property type="protein sequence ID" value="URE04982.1"/>
    <property type="molecule type" value="Genomic_DNA"/>
</dbReference>
<dbReference type="Proteomes" id="UP001055439">
    <property type="component" value="Chromosome 5"/>
</dbReference>
<dbReference type="GO" id="GO:0006355">
    <property type="term" value="P:regulation of DNA-templated transcription"/>
    <property type="evidence" value="ECO:0007669"/>
    <property type="project" value="InterPro"/>
</dbReference>
<keyword evidence="2" id="KW-1185">Reference proteome</keyword>